<feature type="coiled-coil region" evidence="1">
    <location>
        <begin position="94"/>
        <end position="137"/>
    </location>
</feature>
<sequence length="549" mass="59918">MSCIHQKGDQIGSGCHDKTTKLWDVEAGQHLATISGFGSTANNLLVASLRIESEVHEQFEPEITSCGHPSESISNKSTQDIDMLRNLISPRTANLSLEEALELANKRIELAHKEDKAANALELINNAKSLLKDAENIFATLSKGIGNAYHEHGKLLDDLGHHDKAKKSHSKAEKWGYVHVASGRTGSSQPVGKSGTIHRLLLPTAALSVAPDVTTVMRQDSSKTDTTQLDHQDHASPATPNKDVQIPQKIFDQNITPPVTKYALPEPNGRIISTPQLAYCLSLLHPSMISKEELDQSECDWLQVRVDDPSEQERFQTMATDVVRAFIQEELKKPGVVAEVASLAAVLGQDDFRKLLQAFVDGINQSLLLDIHLLNGLAQLIRNAPQGHIDADDLVKILQLLNARLKDTHKQSTQHTYQLSLTISQVLDSMIDSQVKGLSREQLHEPLSDYLAGLQRNSDPYLIYQVAYAYQALQYTPDDETILQSMMRRTGKVVQGISGVVSAVKALDLVGFIEGLQSIQQSLAGAEKVIGLVGDACSNAVALAESGQG</sequence>
<dbReference type="AlphaFoldDB" id="A0A9P6MSL5"/>
<proteinExistence type="predicted"/>
<protein>
    <recommendedName>
        <fullName evidence="3">Arm-like repeat domain-containing protein</fullName>
    </recommendedName>
</protein>
<reference evidence="4" key="1">
    <citation type="journal article" date="2020" name="Fungal Divers.">
        <title>Resolving the Mortierellaceae phylogeny through synthesis of multi-gene phylogenetics and phylogenomics.</title>
        <authorList>
            <person name="Vandepol N."/>
            <person name="Liber J."/>
            <person name="Desiro A."/>
            <person name="Na H."/>
            <person name="Kennedy M."/>
            <person name="Barry K."/>
            <person name="Grigoriev I.V."/>
            <person name="Miller A.N."/>
            <person name="O'Donnell K."/>
            <person name="Stajich J.E."/>
            <person name="Bonito G."/>
        </authorList>
    </citation>
    <scope>NUCLEOTIDE SEQUENCE</scope>
    <source>
        <strain evidence="4">NRRL 2769</strain>
    </source>
</reference>
<feature type="compositionally biased region" description="Basic and acidic residues" evidence="2">
    <location>
        <begin position="220"/>
        <end position="234"/>
    </location>
</feature>
<dbReference type="Pfam" id="PF23948">
    <property type="entry name" value="ARM_5"/>
    <property type="match status" value="1"/>
</dbReference>
<evidence type="ECO:0000313" key="5">
    <source>
        <dbReference type="Proteomes" id="UP000703661"/>
    </source>
</evidence>
<feature type="region of interest" description="Disordered" evidence="2">
    <location>
        <begin position="217"/>
        <end position="242"/>
    </location>
</feature>
<accession>A0A9P6MSL5</accession>
<evidence type="ECO:0000313" key="4">
    <source>
        <dbReference type="EMBL" id="KAG0011304.1"/>
    </source>
</evidence>
<feature type="domain" description="Arm-like repeat" evidence="3">
    <location>
        <begin position="303"/>
        <end position="536"/>
    </location>
</feature>
<keyword evidence="1" id="KW-0175">Coiled coil</keyword>
<feature type="non-terminal residue" evidence="4">
    <location>
        <position position="549"/>
    </location>
</feature>
<gene>
    <name evidence="4" type="ORF">BGZ80_000787</name>
</gene>
<organism evidence="4 5">
    <name type="scientific">Entomortierella chlamydospora</name>
    <dbReference type="NCBI Taxonomy" id="101097"/>
    <lineage>
        <taxon>Eukaryota</taxon>
        <taxon>Fungi</taxon>
        <taxon>Fungi incertae sedis</taxon>
        <taxon>Mucoromycota</taxon>
        <taxon>Mortierellomycotina</taxon>
        <taxon>Mortierellomycetes</taxon>
        <taxon>Mortierellales</taxon>
        <taxon>Mortierellaceae</taxon>
        <taxon>Entomortierella</taxon>
    </lineage>
</organism>
<keyword evidence="5" id="KW-1185">Reference proteome</keyword>
<name>A0A9P6MSL5_9FUNG</name>
<evidence type="ECO:0000256" key="2">
    <source>
        <dbReference type="SAM" id="MobiDB-lite"/>
    </source>
</evidence>
<dbReference type="EMBL" id="JAAAID010001172">
    <property type="protein sequence ID" value="KAG0011304.1"/>
    <property type="molecule type" value="Genomic_DNA"/>
</dbReference>
<dbReference type="Proteomes" id="UP000703661">
    <property type="component" value="Unassembled WGS sequence"/>
</dbReference>
<dbReference type="InterPro" id="IPR056251">
    <property type="entry name" value="Arm_rpt_dom"/>
</dbReference>
<comment type="caution">
    <text evidence="4">The sequence shown here is derived from an EMBL/GenBank/DDBJ whole genome shotgun (WGS) entry which is preliminary data.</text>
</comment>
<evidence type="ECO:0000256" key="1">
    <source>
        <dbReference type="SAM" id="Coils"/>
    </source>
</evidence>
<evidence type="ECO:0000259" key="3">
    <source>
        <dbReference type="Pfam" id="PF23948"/>
    </source>
</evidence>